<evidence type="ECO:0000313" key="2">
    <source>
        <dbReference type="EMBL" id="CAA2617421.1"/>
    </source>
</evidence>
<dbReference type="AlphaFoldDB" id="A0A7I8IID4"/>
<gene>
    <name evidence="2" type="ORF">SI7747_03003587</name>
</gene>
<proteinExistence type="predicted"/>
<dbReference type="EMBL" id="LR743590">
    <property type="protein sequence ID" value="CAA2617421.1"/>
    <property type="molecule type" value="Genomic_DNA"/>
</dbReference>
<accession>A0A7I8IID4</accession>
<reference evidence="2 3" key="1">
    <citation type="submission" date="2019-12" db="EMBL/GenBank/DDBJ databases">
        <authorList>
            <person name="Scholz U."/>
            <person name="Mascher M."/>
            <person name="Fiebig A."/>
        </authorList>
    </citation>
    <scope>NUCLEOTIDE SEQUENCE</scope>
</reference>
<feature type="compositionally biased region" description="Polar residues" evidence="1">
    <location>
        <begin position="73"/>
        <end position="83"/>
    </location>
</feature>
<organism evidence="2">
    <name type="scientific">Spirodela intermedia</name>
    <name type="common">Intermediate duckweed</name>
    <dbReference type="NCBI Taxonomy" id="51605"/>
    <lineage>
        <taxon>Eukaryota</taxon>
        <taxon>Viridiplantae</taxon>
        <taxon>Streptophyta</taxon>
        <taxon>Embryophyta</taxon>
        <taxon>Tracheophyta</taxon>
        <taxon>Spermatophyta</taxon>
        <taxon>Magnoliopsida</taxon>
        <taxon>Liliopsida</taxon>
        <taxon>Araceae</taxon>
        <taxon>Lemnoideae</taxon>
        <taxon>Spirodela</taxon>
    </lineage>
</organism>
<feature type="compositionally biased region" description="Basic and acidic residues" evidence="1">
    <location>
        <begin position="84"/>
        <end position="103"/>
    </location>
</feature>
<dbReference type="EMBL" id="CACRZD030000003">
    <property type="protein sequence ID" value="CAA6657117.1"/>
    <property type="molecule type" value="Genomic_DNA"/>
</dbReference>
<evidence type="ECO:0000256" key="1">
    <source>
        <dbReference type="SAM" id="MobiDB-lite"/>
    </source>
</evidence>
<sequence length="474" mass="51745">MSSEGTDQLAPMLSYSRDFLLSLREKDVCKRLPAGFDSSLLRSLGSSSLHTSKRSDYGPSSFSRVEVYSRGNNTRWDTRSSGSSDKDGNTLSDRDTFSQDSGRRSVSQYRRLGQKPEQDGLLGSGVFPRPSGYQGWATASKDRGEGHYQLNRSSEPYQPPRPYKKAASVLSESMKPDSNDILMLLSSVRSYSRKDGTDTYNDETFGSSESSNQNREEEERIRRESFELMRMEQRKVFAASLVSRGDFSRCSLIGNAPASRPLVPPGFGSTITETSINTQLSSLSLGSAVANVGTNESSLLTNGTSAVNSEESNLKKGSDSGSHTHFVERDPNSVSVPFMGDLRPPSALLRFSDPSVHIEYTSYDASGVMTNDSNEEKITKAEVADTSRQVHSASILNKLFGNAMTENGGTQSVEWLERYGSDSCSPGGRTLWFGITVHVLTKACIYSGPVPGENGGGKCHLKYFLGVMPIGARF</sequence>
<protein>
    <submittedName>
        <fullName evidence="2">Uncharacterized protein</fullName>
    </submittedName>
</protein>
<dbReference type="PANTHER" id="PTHR34802">
    <property type="entry name" value="CHORISMATE SYNTHASE"/>
    <property type="match status" value="1"/>
</dbReference>
<feature type="compositionally biased region" description="Polar residues" evidence="1">
    <location>
        <begin position="301"/>
        <end position="311"/>
    </location>
</feature>
<feature type="region of interest" description="Disordered" evidence="1">
    <location>
        <begin position="73"/>
        <end position="165"/>
    </location>
</feature>
<dbReference type="Proteomes" id="UP001189122">
    <property type="component" value="Unassembled WGS sequence"/>
</dbReference>
<dbReference type="PANTHER" id="PTHR34802:SF1">
    <property type="entry name" value="CHORISMATE SYNTHASE"/>
    <property type="match status" value="1"/>
</dbReference>
<keyword evidence="3" id="KW-1185">Reference proteome</keyword>
<feature type="region of interest" description="Disordered" evidence="1">
    <location>
        <begin position="301"/>
        <end position="330"/>
    </location>
</feature>
<evidence type="ECO:0000313" key="3">
    <source>
        <dbReference type="Proteomes" id="UP001189122"/>
    </source>
</evidence>
<feature type="region of interest" description="Disordered" evidence="1">
    <location>
        <begin position="193"/>
        <end position="220"/>
    </location>
</feature>
<name>A0A7I8IID4_SPIIN</name>